<proteinExistence type="predicted"/>
<comment type="subcellular location">
    <subcellularLocation>
        <location evidence="1">Secreted</location>
        <location evidence="1">Extracellular space</location>
        <location evidence="1">Extracellular matrix</location>
    </subcellularLocation>
</comment>
<dbReference type="InterPro" id="IPR009017">
    <property type="entry name" value="GFP"/>
</dbReference>
<feature type="domain" description="Nidogen G2 beta-barrel" evidence="7">
    <location>
        <begin position="12"/>
        <end position="163"/>
    </location>
</feature>
<reference evidence="8" key="1">
    <citation type="submission" date="2021-03" db="EMBL/GenBank/DDBJ databases">
        <authorList>
            <person name="Tran Van P."/>
        </authorList>
    </citation>
    <scope>NUCLEOTIDE SEQUENCE</scope>
</reference>
<comment type="caution">
    <text evidence="8">The sequence shown here is derived from an EMBL/GenBank/DDBJ whole genome shotgun (WGS) entry which is preliminary data.</text>
</comment>
<evidence type="ECO:0000256" key="2">
    <source>
        <dbReference type="ARBA" id="ARBA00022525"/>
    </source>
</evidence>
<evidence type="ECO:0000256" key="4">
    <source>
        <dbReference type="ARBA" id="ARBA00022729"/>
    </source>
</evidence>
<evidence type="ECO:0000256" key="1">
    <source>
        <dbReference type="ARBA" id="ARBA00004498"/>
    </source>
</evidence>
<organism evidence="8 9">
    <name type="scientific">Timema podura</name>
    <name type="common">Walking stick</name>
    <dbReference type="NCBI Taxonomy" id="61482"/>
    <lineage>
        <taxon>Eukaryota</taxon>
        <taxon>Metazoa</taxon>
        <taxon>Ecdysozoa</taxon>
        <taxon>Arthropoda</taxon>
        <taxon>Hexapoda</taxon>
        <taxon>Insecta</taxon>
        <taxon>Pterygota</taxon>
        <taxon>Neoptera</taxon>
        <taxon>Polyneoptera</taxon>
        <taxon>Phasmatodea</taxon>
        <taxon>Timematodea</taxon>
        <taxon>Timematoidea</taxon>
        <taxon>Timematidae</taxon>
        <taxon>Timema</taxon>
    </lineage>
</organism>
<keyword evidence="2" id="KW-0964">Secreted</keyword>
<dbReference type="Pfam" id="PF07474">
    <property type="entry name" value="G2F"/>
    <property type="match status" value="1"/>
</dbReference>
<feature type="non-terminal residue" evidence="8">
    <location>
        <position position="1"/>
    </location>
</feature>
<evidence type="ECO:0000259" key="7">
    <source>
        <dbReference type="PROSITE" id="PS50993"/>
    </source>
</evidence>
<evidence type="ECO:0000256" key="6">
    <source>
        <dbReference type="ARBA" id="ARBA00023180"/>
    </source>
</evidence>
<keyword evidence="3" id="KW-0272">Extracellular matrix</keyword>
<dbReference type="InterPro" id="IPR006605">
    <property type="entry name" value="G2_nidogen/fibulin_G2F"/>
</dbReference>
<evidence type="ECO:0000256" key="3">
    <source>
        <dbReference type="ARBA" id="ARBA00022530"/>
    </source>
</evidence>
<keyword evidence="5" id="KW-0106">Calcium</keyword>
<evidence type="ECO:0000313" key="8">
    <source>
        <dbReference type="EMBL" id="CAG2065537.1"/>
    </source>
</evidence>
<evidence type="ECO:0000313" key="9">
    <source>
        <dbReference type="Proteomes" id="UP001153148"/>
    </source>
</evidence>
<dbReference type="Proteomes" id="UP001153148">
    <property type="component" value="Unassembled WGS sequence"/>
</dbReference>
<name>A0ABN7PEK3_TIMPD</name>
<dbReference type="PROSITE" id="PS50993">
    <property type="entry name" value="NIDOGEN_G2"/>
    <property type="match status" value="1"/>
</dbReference>
<dbReference type="EMBL" id="CAJPIN010044175">
    <property type="protein sequence ID" value="CAG2065537.1"/>
    <property type="molecule type" value="Genomic_DNA"/>
</dbReference>
<protein>
    <recommendedName>
        <fullName evidence="7">Nidogen G2 beta-barrel domain-containing protein</fullName>
    </recommendedName>
</protein>
<keyword evidence="6" id="KW-0325">Glycoprotein</keyword>
<dbReference type="Gene3D" id="2.40.155.10">
    <property type="entry name" value="Green fluorescent protein"/>
    <property type="match status" value="1"/>
</dbReference>
<keyword evidence="4" id="KW-0732">Signal</keyword>
<sequence>VEKCSGSNCNQVPQGATLRLNGRLNGERIDDIIAANIEDRGQKRFVMAKLNDILKHKASWFPYLPFMLSPVLWNTAKEEEEANNGYSLTQGNFHESQLLEFVSGEELVLTHTGRGVDQEGTLQVDIQVDGAVPIIQPKSSIYIAPYQGDLTTYTLYHMKQARY</sequence>
<gene>
    <name evidence="8" type="ORF">TPAB3V08_LOCUS12481</name>
</gene>
<evidence type="ECO:0000256" key="5">
    <source>
        <dbReference type="ARBA" id="ARBA00022837"/>
    </source>
</evidence>
<accession>A0ABN7PEK3</accession>
<keyword evidence="9" id="KW-1185">Reference proteome</keyword>
<dbReference type="SUPFAM" id="SSF54511">
    <property type="entry name" value="GFP-like"/>
    <property type="match status" value="1"/>
</dbReference>